<reference evidence="1 2" key="1">
    <citation type="journal article" date="2012" name="Genome Biol.">
        <title>Sequencing three crocodilian genomes to illuminate the evolution of archosaurs and amniotes.</title>
        <authorList>
            <person name="St John J.A."/>
            <person name="Braun E.L."/>
            <person name="Isberg S.R."/>
            <person name="Miles L.G."/>
            <person name="Chong A.Y."/>
            <person name="Gongora J."/>
            <person name="Dalzell P."/>
            <person name="Moran C."/>
            <person name="Bed'hom B."/>
            <person name="Abzhanov A."/>
            <person name="Burgess S.C."/>
            <person name="Cooksey A.M."/>
            <person name="Castoe T.A."/>
            <person name="Crawford N.G."/>
            <person name="Densmore L.D."/>
            <person name="Drew J.C."/>
            <person name="Edwards S.V."/>
            <person name="Faircloth B.C."/>
            <person name="Fujita M.K."/>
            <person name="Greenwold M.J."/>
            <person name="Hoffmann F.G."/>
            <person name="Howard J.M."/>
            <person name="Iguchi T."/>
            <person name="Janes D.E."/>
            <person name="Khan S.Y."/>
            <person name="Kohno S."/>
            <person name="de Koning A.J."/>
            <person name="Lance S.L."/>
            <person name="McCarthy F.M."/>
            <person name="McCormack J.E."/>
            <person name="Merchant M.E."/>
            <person name="Peterson D.G."/>
            <person name="Pollock D.D."/>
            <person name="Pourmand N."/>
            <person name="Raney B.J."/>
            <person name="Roessler K.A."/>
            <person name="Sanford J.R."/>
            <person name="Sawyer R.H."/>
            <person name="Schmidt C.J."/>
            <person name="Triplett E.W."/>
            <person name="Tuberville T.D."/>
            <person name="Venegas-Anaya M."/>
            <person name="Howard J.T."/>
            <person name="Jarvis E.D."/>
            <person name="Guillette L.J.Jr."/>
            <person name="Glenn T.C."/>
            <person name="Green R.E."/>
            <person name="Ray D.A."/>
        </authorList>
    </citation>
    <scope>NUCLEOTIDE SEQUENCE [LARGE SCALE GENOMIC DNA]</scope>
    <source>
        <strain evidence="1">KSC_2009_1</strain>
    </source>
</reference>
<organism evidence="1 2">
    <name type="scientific">Alligator mississippiensis</name>
    <name type="common">American alligator</name>
    <dbReference type="NCBI Taxonomy" id="8496"/>
    <lineage>
        <taxon>Eukaryota</taxon>
        <taxon>Metazoa</taxon>
        <taxon>Chordata</taxon>
        <taxon>Craniata</taxon>
        <taxon>Vertebrata</taxon>
        <taxon>Euteleostomi</taxon>
        <taxon>Archelosauria</taxon>
        <taxon>Archosauria</taxon>
        <taxon>Crocodylia</taxon>
        <taxon>Alligatoridae</taxon>
        <taxon>Alligatorinae</taxon>
        <taxon>Alligator</taxon>
    </lineage>
</organism>
<evidence type="ECO:0000313" key="1">
    <source>
        <dbReference type="EMBL" id="KYO18778.1"/>
    </source>
</evidence>
<keyword evidence="2" id="KW-1185">Reference proteome</keyword>
<proteinExistence type="predicted"/>
<dbReference type="EMBL" id="AKHW03006780">
    <property type="protein sequence ID" value="KYO18778.1"/>
    <property type="molecule type" value="Genomic_DNA"/>
</dbReference>
<dbReference type="AlphaFoldDB" id="A0A151M2Q1"/>
<protein>
    <submittedName>
        <fullName evidence="1">Uncharacterized protein</fullName>
    </submittedName>
</protein>
<sequence length="68" mass="6989">MAAASGELLQAATAVSGGRGDKCQPVVGDHPQMLLAALVVASSDWGLPIDAVDTVKKIRIRDRSSASE</sequence>
<evidence type="ECO:0000313" key="2">
    <source>
        <dbReference type="Proteomes" id="UP000050525"/>
    </source>
</evidence>
<dbReference type="Proteomes" id="UP000050525">
    <property type="component" value="Unassembled WGS sequence"/>
</dbReference>
<accession>A0A151M2Q1</accession>
<comment type="caution">
    <text evidence="1">The sequence shown here is derived from an EMBL/GenBank/DDBJ whole genome shotgun (WGS) entry which is preliminary data.</text>
</comment>
<gene>
    <name evidence="1" type="ORF">Y1Q_0009204</name>
</gene>
<name>A0A151M2Q1_ALLMI</name>